<reference evidence="3" key="1">
    <citation type="submission" date="2017-01" db="EMBL/GenBank/DDBJ databases">
        <authorList>
            <person name="Wang Y."/>
            <person name="White M."/>
            <person name="Kvist S."/>
            <person name="Moncalvo J.-M."/>
        </authorList>
    </citation>
    <scope>NUCLEOTIDE SEQUENCE [LARGE SCALE GENOMIC DNA]</scope>
    <source>
        <strain evidence="3">ID-206-W2</strain>
    </source>
</reference>
<organism evidence="2 3">
    <name type="scientific">Smittium culicis</name>
    <dbReference type="NCBI Taxonomy" id="133412"/>
    <lineage>
        <taxon>Eukaryota</taxon>
        <taxon>Fungi</taxon>
        <taxon>Fungi incertae sedis</taxon>
        <taxon>Zoopagomycota</taxon>
        <taxon>Kickxellomycotina</taxon>
        <taxon>Harpellomycetes</taxon>
        <taxon>Harpellales</taxon>
        <taxon>Legeriomycetaceae</taxon>
        <taxon>Smittium</taxon>
    </lineage>
</organism>
<name>A0A1R1YJR9_9FUNG</name>
<dbReference type="Proteomes" id="UP000187429">
    <property type="component" value="Unassembled WGS sequence"/>
</dbReference>
<feature type="compositionally biased region" description="Basic and acidic residues" evidence="1">
    <location>
        <begin position="262"/>
        <end position="281"/>
    </location>
</feature>
<proteinExistence type="predicted"/>
<comment type="caution">
    <text evidence="2">The sequence shown here is derived from an EMBL/GenBank/DDBJ whole genome shotgun (WGS) entry which is preliminary data.</text>
</comment>
<dbReference type="OrthoDB" id="5588333at2759"/>
<evidence type="ECO:0000313" key="2">
    <source>
        <dbReference type="EMBL" id="OMJ27120.1"/>
    </source>
</evidence>
<sequence>MDPAVLSKLMETKKPTKPGGKKPFSGRQQQAFSQAAPKTVTIAATAPVTNQTNLADGSNQQFSNYTGGFRGGRGGYATTPKTVTIAATAPVTNQTNLADGSNQQFSNYTGGFRGGRGGYATSRYRLHQFQEAWGWLTSDCWLQETIANGYSLPLNKPPPLNRHPMSSMRRMEPKSAKVVQEVLALSMERESIPVPGITIWDVPITAGFYQNHTSSNTMGSPARDQNVRLPGRSLDNGVVKRRMFEINTVCLKKMVQLVHSAPRYEDQHQVHDASGTREKGPRPPGNSNRNDKSRYGYNQSHCVICLQGPSNDSGDTSGAPEAPQTYGVEDQLFEGKPEMDIGSHNNGASIRESDLRHWMGGRCWNPELLRFLARAPHEIEYQCKIIADNVICGPTPLSCWKLGISLLRQYHNISIRSQVWRNNLPQITGNCRANMESLLVYRDTPTGHLHPVSIEPGRCAIDVDCPDRMGDFPYHLQGNPGPLVPRQGSRSNRRLHAAMVSMEERVLLPTVELDPLMAIGNVIPRPNEVGNPPTNILTCNSGGARPQKRQVALDEEQVLVLKIKPLTLFYQTQEQMRMRNYDHTQKHSLAWCINQDHRRYNFGNNSTKKVGTILRSRNQTFDIKTLLDFIDLWFLRASDIRRIYNSMIIISNDVLRLVVLAPKEKRGGQPIMKPCEIQPHADPLLCPVEAYKSYILHVKNVQCVRKHDNHPDTTLSMLVRHIRDFTKPLSVDSISRHVHMLSDLIVRPPNTPRLKTRALGPTLAAAAGLPSSDIVS</sequence>
<dbReference type="AlphaFoldDB" id="A0A1R1YJR9"/>
<evidence type="ECO:0000256" key="1">
    <source>
        <dbReference type="SAM" id="MobiDB-lite"/>
    </source>
</evidence>
<feature type="region of interest" description="Disordered" evidence="1">
    <location>
        <begin position="262"/>
        <end position="293"/>
    </location>
</feature>
<keyword evidence="3" id="KW-1185">Reference proteome</keyword>
<gene>
    <name evidence="2" type="ORF">AYI69_g3455</name>
</gene>
<dbReference type="EMBL" id="LSSM01001162">
    <property type="protein sequence ID" value="OMJ27120.1"/>
    <property type="molecule type" value="Genomic_DNA"/>
</dbReference>
<protein>
    <submittedName>
        <fullName evidence="2">Uncharacterized protein</fullName>
    </submittedName>
</protein>
<evidence type="ECO:0000313" key="3">
    <source>
        <dbReference type="Proteomes" id="UP000187429"/>
    </source>
</evidence>
<accession>A0A1R1YJR9</accession>
<feature type="region of interest" description="Disordered" evidence="1">
    <location>
        <begin position="1"/>
        <end position="37"/>
    </location>
</feature>